<name>A0AAD5U0M2_9FUNG</name>
<proteinExistence type="predicted"/>
<reference evidence="2" key="1">
    <citation type="submission" date="2020-05" db="EMBL/GenBank/DDBJ databases">
        <title>Phylogenomic resolution of chytrid fungi.</title>
        <authorList>
            <person name="Stajich J.E."/>
            <person name="Amses K."/>
            <person name="Simmons R."/>
            <person name="Seto K."/>
            <person name="Myers J."/>
            <person name="Bonds A."/>
            <person name="Quandt C.A."/>
            <person name="Barry K."/>
            <person name="Liu P."/>
            <person name="Grigoriev I."/>
            <person name="Longcore J.E."/>
            <person name="James T.Y."/>
        </authorList>
    </citation>
    <scope>NUCLEOTIDE SEQUENCE</scope>
    <source>
        <strain evidence="2">JEL0476</strain>
    </source>
</reference>
<comment type="caution">
    <text evidence="2">The sequence shown here is derived from an EMBL/GenBank/DDBJ whole genome shotgun (WGS) entry which is preliminary data.</text>
</comment>
<gene>
    <name evidence="2" type="ORF">HK099_004361</name>
</gene>
<evidence type="ECO:0000313" key="3">
    <source>
        <dbReference type="Proteomes" id="UP001211065"/>
    </source>
</evidence>
<feature type="compositionally biased region" description="Basic and acidic residues" evidence="1">
    <location>
        <begin position="226"/>
        <end position="238"/>
    </location>
</feature>
<evidence type="ECO:0000256" key="1">
    <source>
        <dbReference type="SAM" id="MobiDB-lite"/>
    </source>
</evidence>
<feature type="region of interest" description="Disordered" evidence="1">
    <location>
        <begin position="223"/>
        <end position="269"/>
    </location>
</feature>
<protein>
    <submittedName>
        <fullName evidence="2">Uncharacterized protein</fullName>
    </submittedName>
</protein>
<feature type="compositionally biased region" description="Acidic residues" evidence="1">
    <location>
        <begin position="167"/>
        <end position="176"/>
    </location>
</feature>
<accession>A0AAD5U0M2</accession>
<keyword evidence="3" id="KW-1185">Reference proteome</keyword>
<evidence type="ECO:0000313" key="2">
    <source>
        <dbReference type="EMBL" id="KAJ3220438.1"/>
    </source>
</evidence>
<organism evidence="2 3">
    <name type="scientific">Clydaea vesicula</name>
    <dbReference type="NCBI Taxonomy" id="447962"/>
    <lineage>
        <taxon>Eukaryota</taxon>
        <taxon>Fungi</taxon>
        <taxon>Fungi incertae sedis</taxon>
        <taxon>Chytridiomycota</taxon>
        <taxon>Chytridiomycota incertae sedis</taxon>
        <taxon>Chytridiomycetes</taxon>
        <taxon>Lobulomycetales</taxon>
        <taxon>Lobulomycetaceae</taxon>
        <taxon>Clydaea</taxon>
    </lineage>
</organism>
<dbReference type="Proteomes" id="UP001211065">
    <property type="component" value="Unassembled WGS sequence"/>
</dbReference>
<feature type="compositionally biased region" description="Basic and acidic residues" evidence="1">
    <location>
        <begin position="254"/>
        <end position="269"/>
    </location>
</feature>
<sequence>MSENDEKKSQTQLQTEIKELKDVFGGVKTKATKKNTENPPFPISLTYTFDFPPSNLDVYGICVQLVLGSLEKSNIKVIVNHSDPPFPSDLNKKIEEEILKVWKNFINKNESSFNFIKIFQWIEANHLKLIRLIPEYLIMYMGEDANGTSTRRYEMKPPASNIPEPSDGVESEEDERALEARRLREERKREEEEYLLAEKKKESEKIRAAALAGELDPTFAKPKIASKKEREAEKEARNKQGVRMAKTASKKKKFDPEAAAKLAEARGKK</sequence>
<dbReference type="EMBL" id="JADGJW010000303">
    <property type="protein sequence ID" value="KAJ3220438.1"/>
    <property type="molecule type" value="Genomic_DNA"/>
</dbReference>
<feature type="region of interest" description="Disordered" evidence="1">
    <location>
        <begin position="152"/>
        <end position="176"/>
    </location>
</feature>
<dbReference type="AlphaFoldDB" id="A0AAD5U0M2"/>